<feature type="domain" description="EB" evidence="1">
    <location>
        <begin position="50"/>
        <end position="94"/>
    </location>
</feature>
<dbReference type="InterPro" id="IPR006149">
    <property type="entry name" value="EB_dom"/>
</dbReference>
<dbReference type="PANTHER" id="PTHR39069">
    <property type="entry name" value="ECDYSONE-INDUCIBLE GENE E1, ISOFORM A"/>
    <property type="match status" value="1"/>
</dbReference>
<organism evidence="2 3">
    <name type="scientific">Exocentrus adspersus</name>
    <dbReference type="NCBI Taxonomy" id="1586481"/>
    <lineage>
        <taxon>Eukaryota</taxon>
        <taxon>Metazoa</taxon>
        <taxon>Ecdysozoa</taxon>
        <taxon>Arthropoda</taxon>
        <taxon>Hexapoda</taxon>
        <taxon>Insecta</taxon>
        <taxon>Pterygota</taxon>
        <taxon>Neoptera</taxon>
        <taxon>Endopterygota</taxon>
        <taxon>Coleoptera</taxon>
        <taxon>Polyphaga</taxon>
        <taxon>Cucujiformia</taxon>
        <taxon>Chrysomeloidea</taxon>
        <taxon>Cerambycidae</taxon>
        <taxon>Lamiinae</taxon>
        <taxon>Acanthocinini</taxon>
        <taxon>Exocentrus</taxon>
    </lineage>
</organism>
<reference evidence="2 3" key="1">
    <citation type="journal article" date="2023" name="Insect Mol. Biol.">
        <title>Genome sequencing provides insights into the evolution of gene families encoding plant cell wall-degrading enzymes in longhorned beetles.</title>
        <authorList>
            <person name="Shin N.R."/>
            <person name="Okamura Y."/>
            <person name="Kirsch R."/>
            <person name="Pauchet Y."/>
        </authorList>
    </citation>
    <scope>NUCLEOTIDE SEQUENCE [LARGE SCALE GENOMIC DNA]</scope>
    <source>
        <strain evidence="2">EAD_L_NR</strain>
    </source>
</reference>
<sequence length="153" mass="16750">MSLALAYTSIVTIKDIAVTPQLCEKVEDCLGLVGAKCVDGVCTCNQSRVCEKVVGKIATQIGESCINDDNCNIDQAACNNKTCTCKPGYIKSSDERSCLLVSARIGDSCEESVQCYTKIPFSGCQENKCVCQQHTHDFNGLCYRDVDYHRLDQ</sequence>
<dbReference type="Proteomes" id="UP001159042">
    <property type="component" value="Unassembled WGS sequence"/>
</dbReference>
<name>A0AAV8VJ07_9CUCU</name>
<gene>
    <name evidence="2" type="ORF">NQ315_002446</name>
</gene>
<evidence type="ECO:0000313" key="2">
    <source>
        <dbReference type="EMBL" id="KAJ8913766.1"/>
    </source>
</evidence>
<dbReference type="Pfam" id="PF01683">
    <property type="entry name" value="EB"/>
    <property type="match status" value="2"/>
</dbReference>
<evidence type="ECO:0000313" key="3">
    <source>
        <dbReference type="Proteomes" id="UP001159042"/>
    </source>
</evidence>
<dbReference type="AlphaFoldDB" id="A0AAV8VJ07"/>
<keyword evidence="3" id="KW-1185">Reference proteome</keyword>
<proteinExistence type="predicted"/>
<comment type="caution">
    <text evidence="2">The sequence shown here is derived from an EMBL/GenBank/DDBJ whole genome shotgun (WGS) entry which is preliminary data.</text>
</comment>
<accession>A0AAV8VJ07</accession>
<dbReference type="EMBL" id="JANEYG010000088">
    <property type="protein sequence ID" value="KAJ8913766.1"/>
    <property type="molecule type" value="Genomic_DNA"/>
</dbReference>
<feature type="domain" description="EB" evidence="1">
    <location>
        <begin position="97"/>
        <end position="142"/>
    </location>
</feature>
<dbReference type="PANTHER" id="PTHR39069:SF8">
    <property type="entry name" value="FI17111P1"/>
    <property type="match status" value="1"/>
</dbReference>
<protein>
    <recommendedName>
        <fullName evidence="1">EB domain-containing protein</fullName>
    </recommendedName>
</protein>
<evidence type="ECO:0000259" key="1">
    <source>
        <dbReference type="Pfam" id="PF01683"/>
    </source>
</evidence>